<reference evidence="2 3" key="1">
    <citation type="submission" date="2018-02" db="EMBL/GenBank/DDBJ databases">
        <title>The genomes of Aspergillus section Nigri reveals drivers in fungal speciation.</title>
        <authorList>
            <consortium name="DOE Joint Genome Institute"/>
            <person name="Vesth T.C."/>
            <person name="Nybo J."/>
            <person name="Theobald S."/>
            <person name="Brandl J."/>
            <person name="Frisvad J.C."/>
            <person name="Nielsen K.F."/>
            <person name="Lyhne E.K."/>
            <person name="Kogle M.E."/>
            <person name="Kuo A."/>
            <person name="Riley R."/>
            <person name="Clum A."/>
            <person name="Nolan M."/>
            <person name="Lipzen A."/>
            <person name="Salamov A."/>
            <person name="Henrissat B."/>
            <person name="Wiebenga A."/>
            <person name="De vries R.P."/>
            <person name="Grigoriev I.V."/>
            <person name="Mortensen U.H."/>
            <person name="Andersen M.R."/>
            <person name="Baker S.E."/>
        </authorList>
    </citation>
    <scope>NUCLEOTIDE SEQUENCE [LARGE SCALE GENOMIC DNA]</scope>
    <source>
        <strain evidence="2 3">CBS 121057</strain>
    </source>
</reference>
<feature type="region of interest" description="Disordered" evidence="1">
    <location>
        <begin position="966"/>
        <end position="989"/>
    </location>
</feature>
<feature type="compositionally biased region" description="Low complexity" evidence="1">
    <location>
        <begin position="914"/>
        <end position="923"/>
    </location>
</feature>
<name>A0A319E736_ASPSB</name>
<organism evidence="2 3">
    <name type="scientific">Aspergillus sclerotiicarbonarius (strain CBS 121057 / IBT 28362)</name>
    <dbReference type="NCBI Taxonomy" id="1448318"/>
    <lineage>
        <taxon>Eukaryota</taxon>
        <taxon>Fungi</taxon>
        <taxon>Dikarya</taxon>
        <taxon>Ascomycota</taxon>
        <taxon>Pezizomycotina</taxon>
        <taxon>Eurotiomycetes</taxon>
        <taxon>Eurotiomycetidae</taxon>
        <taxon>Eurotiales</taxon>
        <taxon>Aspergillaceae</taxon>
        <taxon>Aspergillus</taxon>
        <taxon>Aspergillus subgen. Circumdati</taxon>
    </lineage>
</organism>
<sequence length="989" mass="112108">MVNASRKIHAPQSVRPTVTSRFGFLPPAGLRQILRRVMKRCLYPARLPCLDRGSSLIHSPPSILRRLPFRVPLRTGFSSRGPFPERRQWSRQYSVGAGPPINRRLLQDYVRMEMKRCPVSGREQGNPEAWVALLEQYLPPSLRRCADDDVSEPQSHATPRTDAAYFAQTIELSNLLLHARDSGKIDLLTYVGFRLNNWPAVQFLINRLLDAADSLKEVSLPLQPLSNYDWDLSSGLSLDELTERTMHSAPKLPQVSNRLQSSDMTSLDAFTERPFADDHSRRFMTEVWQGLGSILAMSHVFQILARLHHSGAISDRVYKYVPPDSYQATHIMSVLSDAAWLVHEAEDSPYLPFKMGVRELGPEIWLEFILWCCVEHGHIEEGVWIIDRLVAKTGDQAWRFQSWKPILEESESVWQTKIDQEETWRLPGHHERPTMLRKRHNPTPFHGLGERTMSAEVASALLDNLPNQVYLGLGFRGMSPSALLRYVSSLKFAIAQSTADDKLLPTSRASNWFVVRVVESGGLKPDADPRTFEDFLRVTPCVVPPWDADLHHVNEDDLARLIGLIEYNIRFYSKKRLCAIVDASKMQRIDDFFSSGVDRPDLALPTLNADELDSMKSFESSMPQLSSITLADLIDLITVSRAFTFGDWLFFSNDVDALAPSILRYATATKNSALCNAVIQSLTQPLSSNTIRALLNFRIAMHQWDSVIMLLDNVTALAGEVIRLEEKTTQQSDSAAPEEQAESLARAKDILLRLLRGEFNEPFRFAQTRFQERALSGLHRVFLSVPGALHDVATAATNTLPYKITPRTAVPYIPATAFHSLLSAVVDTKGSAAGQRFWKEWCLDSKSPTFRRLQEGGIVRMFLNKERNLSKGDPHFDHKYFKQFQKKATIPNPNTVRIIAQAALREYNEHEEAQSQPDPDSPTQSPPSPNPAEEVLNFCIERFETFGVRRREINREVGGLLYRRRRELSKMKRERTKMETTTATTSAAS</sequence>
<dbReference type="VEuPathDB" id="FungiDB:BO78DRAFT_461672"/>
<feature type="compositionally biased region" description="Basic residues" evidence="1">
    <location>
        <begin position="966"/>
        <end position="975"/>
    </location>
</feature>
<evidence type="ECO:0000256" key="1">
    <source>
        <dbReference type="SAM" id="MobiDB-lite"/>
    </source>
</evidence>
<dbReference type="EMBL" id="KZ826354">
    <property type="protein sequence ID" value="PYI05932.1"/>
    <property type="molecule type" value="Genomic_DNA"/>
</dbReference>
<dbReference type="AlphaFoldDB" id="A0A319E736"/>
<keyword evidence="3" id="KW-1185">Reference proteome</keyword>
<dbReference type="OrthoDB" id="5341924at2759"/>
<evidence type="ECO:0000313" key="3">
    <source>
        <dbReference type="Proteomes" id="UP000248423"/>
    </source>
</evidence>
<protein>
    <submittedName>
        <fullName evidence="2">Uncharacterized protein</fullName>
    </submittedName>
</protein>
<feature type="compositionally biased region" description="Low complexity" evidence="1">
    <location>
        <begin position="979"/>
        <end position="989"/>
    </location>
</feature>
<gene>
    <name evidence="2" type="ORF">BO78DRAFT_461672</name>
</gene>
<proteinExistence type="predicted"/>
<feature type="region of interest" description="Disordered" evidence="1">
    <location>
        <begin position="907"/>
        <end position="933"/>
    </location>
</feature>
<dbReference type="Proteomes" id="UP000248423">
    <property type="component" value="Unassembled WGS sequence"/>
</dbReference>
<accession>A0A319E736</accession>
<dbReference type="STRING" id="1448318.A0A319E736"/>
<evidence type="ECO:0000313" key="2">
    <source>
        <dbReference type="EMBL" id="PYI05932.1"/>
    </source>
</evidence>